<reference evidence="2" key="1">
    <citation type="journal article" date="2019" name="Int. J. Syst. Evol. Microbiol.">
        <title>The Global Catalogue of Microorganisms (GCM) 10K type strain sequencing project: providing services to taxonomists for standard genome sequencing and annotation.</title>
        <authorList>
            <consortium name="The Broad Institute Genomics Platform"/>
            <consortium name="The Broad Institute Genome Sequencing Center for Infectious Disease"/>
            <person name="Wu L."/>
            <person name="Ma J."/>
        </authorList>
    </citation>
    <scope>NUCLEOTIDE SEQUENCE [LARGE SCALE GENOMIC DNA]</scope>
    <source>
        <strain evidence="2">KCTC 42730</strain>
    </source>
</reference>
<dbReference type="EMBL" id="JBHRSD010000001">
    <property type="protein sequence ID" value="MFC3031024.1"/>
    <property type="molecule type" value="Genomic_DNA"/>
</dbReference>
<comment type="caution">
    <text evidence="1">The sequence shown here is derived from an EMBL/GenBank/DDBJ whole genome shotgun (WGS) entry which is preliminary data.</text>
</comment>
<organism evidence="1 2">
    <name type="scientific">Pseudoalteromonas fenneropenaei</name>
    <dbReference type="NCBI Taxonomy" id="1737459"/>
    <lineage>
        <taxon>Bacteria</taxon>
        <taxon>Pseudomonadati</taxon>
        <taxon>Pseudomonadota</taxon>
        <taxon>Gammaproteobacteria</taxon>
        <taxon>Alteromonadales</taxon>
        <taxon>Pseudoalteromonadaceae</taxon>
        <taxon>Pseudoalteromonas</taxon>
    </lineage>
</organism>
<evidence type="ECO:0000313" key="1">
    <source>
        <dbReference type="EMBL" id="MFC3031024.1"/>
    </source>
</evidence>
<accession>A0ABV7CCD0</accession>
<sequence length="50" mass="5757">MSFAIRISLQVSVGVRRTDEREYRSNIPDIFGTEKVESKALIGLHIGYRF</sequence>
<protein>
    <submittedName>
        <fullName evidence="1">Uncharacterized protein</fullName>
    </submittedName>
</protein>
<proteinExistence type="predicted"/>
<gene>
    <name evidence="1" type="ORF">ACFOEE_00565</name>
</gene>
<dbReference type="RefSeq" id="WP_377119846.1">
    <property type="nucleotide sequence ID" value="NZ_JBHRSD010000001.1"/>
</dbReference>
<dbReference type="Proteomes" id="UP001595453">
    <property type="component" value="Unassembled WGS sequence"/>
</dbReference>
<evidence type="ECO:0000313" key="2">
    <source>
        <dbReference type="Proteomes" id="UP001595453"/>
    </source>
</evidence>
<keyword evidence="2" id="KW-1185">Reference proteome</keyword>
<name>A0ABV7CCD0_9GAMM</name>